<feature type="compositionally biased region" description="Basic and acidic residues" evidence="1">
    <location>
        <begin position="79"/>
        <end position="91"/>
    </location>
</feature>
<protein>
    <submittedName>
        <fullName evidence="2">Uncharacterized protein</fullName>
    </submittedName>
</protein>
<feature type="compositionally biased region" description="Low complexity" evidence="1">
    <location>
        <begin position="767"/>
        <end position="781"/>
    </location>
</feature>
<feature type="compositionally biased region" description="Basic and acidic residues" evidence="1">
    <location>
        <begin position="522"/>
        <end position="546"/>
    </location>
</feature>
<feature type="compositionally biased region" description="Basic and acidic residues" evidence="1">
    <location>
        <begin position="198"/>
        <end position="213"/>
    </location>
</feature>
<evidence type="ECO:0000256" key="1">
    <source>
        <dbReference type="SAM" id="MobiDB-lite"/>
    </source>
</evidence>
<organism evidence="2">
    <name type="scientific">Chromera velia CCMP2878</name>
    <dbReference type="NCBI Taxonomy" id="1169474"/>
    <lineage>
        <taxon>Eukaryota</taxon>
        <taxon>Sar</taxon>
        <taxon>Alveolata</taxon>
        <taxon>Colpodellida</taxon>
        <taxon>Chromeraceae</taxon>
        <taxon>Chromera</taxon>
    </lineage>
</organism>
<proteinExistence type="predicted"/>
<feature type="compositionally biased region" description="Basic and acidic residues" evidence="1">
    <location>
        <begin position="748"/>
        <end position="766"/>
    </location>
</feature>
<feature type="compositionally biased region" description="Basic and acidic residues" evidence="1">
    <location>
        <begin position="339"/>
        <end position="349"/>
    </location>
</feature>
<name>A0A0G4I850_9ALVE</name>
<accession>A0A0G4I850</accession>
<feature type="region of interest" description="Disordered" evidence="1">
    <location>
        <begin position="701"/>
        <end position="811"/>
    </location>
</feature>
<feature type="compositionally biased region" description="Basic and acidic residues" evidence="1">
    <location>
        <begin position="284"/>
        <end position="299"/>
    </location>
</feature>
<feature type="region of interest" description="Disordered" evidence="1">
    <location>
        <begin position="1075"/>
        <end position="1095"/>
    </location>
</feature>
<feature type="compositionally biased region" description="Basic and acidic residues" evidence="1">
    <location>
        <begin position="721"/>
        <end position="737"/>
    </location>
</feature>
<feature type="compositionally biased region" description="Basic residues" evidence="1">
    <location>
        <begin position="386"/>
        <end position="402"/>
    </location>
</feature>
<reference evidence="2" key="1">
    <citation type="submission" date="2014-11" db="EMBL/GenBank/DDBJ databases">
        <authorList>
            <person name="Otto D Thomas"/>
            <person name="Naeem Raeece"/>
        </authorList>
    </citation>
    <scope>NUCLEOTIDE SEQUENCE</scope>
</reference>
<gene>
    <name evidence="2" type="ORF">Cvel_11858</name>
</gene>
<feature type="region of interest" description="Disordered" evidence="1">
    <location>
        <begin position="518"/>
        <end position="559"/>
    </location>
</feature>
<dbReference type="VEuPathDB" id="CryptoDB:Cvel_11858"/>
<feature type="region of interest" description="Disordered" evidence="1">
    <location>
        <begin position="927"/>
        <end position="975"/>
    </location>
</feature>
<evidence type="ECO:0000313" key="2">
    <source>
        <dbReference type="EMBL" id="CEM53293.1"/>
    </source>
</evidence>
<sequence>MQTEGICEVEWLLLDVGRSLGKDRKDMEPHIEHLVVKNWLQTADALRSLSEEDWKDLGLPLFLKKNLMARLHSHVPFQRPEEKREAPEQRESPGLLPTPPASQRHVSDRTHPPNDVHRGKQRRGRQRDPDAGRGRKGLSRQENDHPPSSPRLPTPTTSKSLSPPPGFAPMIRPSPSQRAGDHQTRTANAPSTVSSLQQREETPDDLHLPDSRQETWPQNSQLRFIPKTEKVTDEGMLPSGEQKGFFQSSADWPVPPRPSDTQPTFVEGPPVTLFNTTALMEGGEADREYVRSSRIQEKQTKKKASGSRADRRGPSRSPISMRARQKPCVRSVSVQPRRLKGERGKEKEMNPSTVEAFSTAAASQKAAMALLMGFAPPDALLGSSKQQRRRRGRRGRRGRERGKKPDSERRQKVRGFGGKVADRDSFSFSSSSSSSASSVVSDGEQSEEDGSPVNTLARRLLANFAALSDEVSADREICRLGLSPFCRRLEAVLAGGGSARGVASALLAFLQTGAAGEGGIEGGRRECRDAGLETSGHSEQDKRKETEEEGEEEAKEREDCNRMVQEALLPVNVSVNERQAEEWTSLRALPPDVRPFTMSTAQMQSALERAELSFQKVLGGRVEVSQEGGEQGMGRELFLSANRQASSSKDALDYILLEWEPQPDEVKKKQVTAFMCIEALHVVLRLFHERDEQKRLADAWGEGAGGFSQGTGDRWGGSAEVAREGNESREFDMRKLSPDPPGGRLPLRRRDESDGDCERLIWDEPRSSSLSSSSGASSPCSSDEEEEGPEALPPPAEKETPGLLEGPEEKSERNVCAVCGAKNARRVAKQPGLQNKKFCSAECRKEATRAEGRRPRRERCQTIVRSAAVPAPHTASFVRRAEWGFPPVQLHQEQSMQTGGGLTEDLGLGVALPVTDTGGRDRLRAEASLSTSVPFPASVSQSETGQSEGDREDTSNRLAAPLKADTEKPGKPTVGKRCALCESANAILRHRFGDERFCSRECRSAWQKQTRRAKAGGNTRGRGMSPREASGPGQRRSGSGFSATSAVAGGKGRQPPVLASMGIAAGEFLAADASTRKGTNKTPGPSLPPGLPLLSSCPDGPVNVKVDTRQIPESRPKIGTSRWTCGVCGAPGARLHLRGCSNERFCSNECLKHRRFERLLEATR</sequence>
<feature type="region of interest" description="Disordered" evidence="1">
    <location>
        <begin position="75"/>
        <end position="353"/>
    </location>
</feature>
<feature type="compositionally biased region" description="Gly residues" evidence="1">
    <location>
        <begin position="702"/>
        <end position="715"/>
    </location>
</feature>
<feature type="compositionally biased region" description="Polar residues" evidence="1">
    <location>
        <begin position="1036"/>
        <end position="1045"/>
    </location>
</feature>
<feature type="region of interest" description="Disordered" evidence="1">
    <location>
        <begin position="377"/>
        <end position="452"/>
    </location>
</feature>
<feature type="compositionally biased region" description="Polar residues" evidence="1">
    <location>
        <begin position="185"/>
        <end position="197"/>
    </location>
</feature>
<dbReference type="AlphaFoldDB" id="A0A0G4I850"/>
<feature type="compositionally biased region" description="Low complexity" evidence="1">
    <location>
        <begin position="426"/>
        <end position="441"/>
    </location>
</feature>
<feature type="compositionally biased region" description="Basic and acidic residues" evidence="1">
    <location>
        <begin position="126"/>
        <end position="145"/>
    </location>
</feature>
<dbReference type="EMBL" id="CDMZ01005605">
    <property type="protein sequence ID" value="CEM53293.1"/>
    <property type="molecule type" value="Genomic_DNA"/>
</dbReference>
<feature type="region of interest" description="Disordered" evidence="1">
    <location>
        <begin position="1005"/>
        <end position="1054"/>
    </location>
</feature>
<feature type="compositionally biased region" description="Polar residues" evidence="1">
    <location>
        <begin position="928"/>
        <end position="947"/>
    </location>
</feature>
<feature type="compositionally biased region" description="Basic and acidic residues" evidence="1">
    <location>
        <begin position="105"/>
        <end position="118"/>
    </location>
</feature>